<dbReference type="InterPro" id="IPR000305">
    <property type="entry name" value="GIY-YIG_endonuc"/>
</dbReference>
<comment type="caution">
    <text evidence="2">The sequence shown here is derived from an EMBL/GenBank/DDBJ whole genome shotgun (WGS) entry which is preliminary data.</text>
</comment>
<accession>A0ABN8MCD9</accession>
<gene>
    <name evidence="2" type="ORF">PEVE_00026922</name>
</gene>
<feature type="non-terminal residue" evidence="2">
    <location>
        <position position="1"/>
    </location>
</feature>
<keyword evidence="3" id="KW-1185">Reference proteome</keyword>
<proteinExistence type="predicted"/>
<dbReference type="InterPro" id="IPR013087">
    <property type="entry name" value="Znf_C2H2_type"/>
</dbReference>
<dbReference type="PROSITE" id="PS00028">
    <property type="entry name" value="ZINC_FINGER_C2H2_1"/>
    <property type="match status" value="1"/>
</dbReference>
<feature type="domain" description="C2H2-type" evidence="1">
    <location>
        <begin position="28"/>
        <end position="50"/>
    </location>
</feature>
<protein>
    <recommendedName>
        <fullName evidence="1">C2H2-type domain-containing protein</fullName>
    </recommendedName>
</protein>
<dbReference type="EMBL" id="CALNXI010000367">
    <property type="protein sequence ID" value="CAH3025706.1"/>
    <property type="molecule type" value="Genomic_DNA"/>
</dbReference>
<sequence length="114" mass="13418">LRYPDDLVQSTIRQFIESKVSEDSHTQCSLCDAGYVGYTCRHLHQRIEEHKGSAIGNHLREQHDMEPEDIAQSFRILRKCQNKFDCLIFEMFFIQELKPTLNKQCDSIRAKLFV</sequence>
<evidence type="ECO:0000313" key="3">
    <source>
        <dbReference type="Proteomes" id="UP001159427"/>
    </source>
</evidence>
<evidence type="ECO:0000313" key="2">
    <source>
        <dbReference type="EMBL" id="CAH3025706.1"/>
    </source>
</evidence>
<dbReference type="Pfam" id="PF01541">
    <property type="entry name" value="GIY-YIG"/>
    <property type="match status" value="1"/>
</dbReference>
<evidence type="ECO:0000259" key="1">
    <source>
        <dbReference type="PROSITE" id="PS00028"/>
    </source>
</evidence>
<reference evidence="2 3" key="1">
    <citation type="submission" date="2022-05" db="EMBL/GenBank/DDBJ databases">
        <authorList>
            <consortium name="Genoscope - CEA"/>
            <person name="William W."/>
        </authorList>
    </citation>
    <scope>NUCLEOTIDE SEQUENCE [LARGE SCALE GENOMIC DNA]</scope>
</reference>
<name>A0ABN8MCD9_9CNID</name>
<dbReference type="Proteomes" id="UP001159427">
    <property type="component" value="Unassembled WGS sequence"/>
</dbReference>
<organism evidence="2 3">
    <name type="scientific">Porites evermanni</name>
    <dbReference type="NCBI Taxonomy" id="104178"/>
    <lineage>
        <taxon>Eukaryota</taxon>
        <taxon>Metazoa</taxon>
        <taxon>Cnidaria</taxon>
        <taxon>Anthozoa</taxon>
        <taxon>Hexacorallia</taxon>
        <taxon>Scleractinia</taxon>
        <taxon>Fungiina</taxon>
        <taxon>Poritidae</taxon>
        <taxon>Porites</taxon>
    </lineage>
</organism>